<evidence type="ECO:0000313" key="2">
    <source>
        <dbReference type="EMBL" id="RDL33072.1"/>
    </source>
</evidence>
<name>A0A370TEF1_9HELO</name>
<feature type="compositionally biased region" description="Basic and acidic residues" evidence="1">
    <location>
        <begin position="28"/>
        <end position="42"/>
    </location>
</feature>
<dbReference type="EMBL" id="NPIC01000009">
    <property type="protein sequence ID" value="RDL33072.1"/>
    <property type="molecule type" value="Genomic_DNA"/>
</dbReference>
<comment type="caution">
    <text evidence="2">The sequence shown here is derived from an EMBL/GenBank/DDBJ whole genome shotgun (WGS) entry which is preliminary data.</text>
</comment>
<protein>
    <submittedName>
        <fullName evidence="2">Uncharacterized protein</fullName>
    </submittedName>
</protein>
<feature type="compositionally biased region" description="Basic and acidic residues" evidence="1">
    <location>
        <begin position="133"/>
        <end position="142"/>
    </location>
</feature>
<accession>A0A370TEF1</accession>
<feature type="region of interest" description="Disordered" evidence="1">
    <location>
        <begin position="1"/>
        <end position="49"/>
    </location>
</feature>
<reference evidence="2 3" key="1">
    <citation type="journal article" date="2018" name="IMA Fungus">
        <title>IMA Genome-F 9: Draft genome sequence of Annulohypoxylon stygium, Aspergillus mulundensis, Berkeleyomyces basicola (syn. Thielaviopsis basicola), Ceratocystis smalleyi, two Cercospora beticola strains, Coleophoma cylindrospora, Fusarium fracticaudum, Phialophora cf. hyalina, and Morchella septimelata.</title>
        <authorList>
            <person name="Wingfield B.D."/>
            <person name="Bills G.F."/>
            <person name="Dong Y."/>
            <person name="Huang W."/>
            <person name="Nel W.J."/>
            <person name="Swalarsk-Parry B.S."/>
            <person name="Vaghefi N."/>
            <person name="Wilken P.M."/>
            <person name="An Z."/>
            <person name="de Beer Z.W."/>
            <person name="De Vos L."/>
            <person name="Chen L."/>
            <person name="Duong T.A."/>
            <person name="Gao Y."/>
            <person name="Hammerbacher A."/>
            <person name="Kikkert J.R."/>
            <person name="Li Y."/>
            <person name="Li H."/>
            <person name="Li K."/>
            <person name="Li Q."/>
            <person name="Liu X."/>
            <person name="Ma X."/>
            <person name="Naidoo K."/>
            <person name="Pethybridge S.J."/>
            <person name="Sun J."/>
            <person name="Steenkamp E.T."/>
            <person name="van der Nest M.A."/>
            <person name="van Wyk S."/>
            <person name="Wingfield M.J."/>
            <person name="Xiong C."/>
            <person name="Yue Q."/>
            <person name="Zhang X."/>
        </authorList>
    </citation>
    <scope>NUCLEOTIDE SEQUENCE [LARGE SCALE GENOMIC DNA]</scope>
    <source>
        <strain evidence="2 3">BP 5553</strain>
    </source>
</reference>
<feature type="compositionally biased region" description="Basic and acidic residues" evidence="1">
    <location>
        <begin position="180"/>
        <end position="189"/>
    </location>
</feature>
<gene>
    <name evidence="2" type="ORF">BP5553_08511</name>
</gene>
<evidence type="ECO:0000256" key="1">
    <source>
        <dbReference type="SAM" id="MobiDB-lite"/>
    </source>
</evidence>
<organism evidence="2 3">
    <name type="scientific">Venustampulla echinocandica</name>
    <dbReference type="NCBI Taxonomy" id="2656787"/>
    <lineage>
        <taxon>Eukaryota</taxon>
        <taxon>Fungi</taxon>
        <taxon>Dikarya</taxon>
        <taxon>Ascomycota</taxon>
        <taxon>Pezizomycotina</taxon>
        <taxon>Leotiomycetes</taxon>
        <taxon>Helotiales</taxon>
        <taxon>Pleuroascaceae</taxon>
        <taxon>Venustampulla</taxon>
    </lineage>
</organism>
<dbReference type="RefSeq" id="XP_031866565.1">
    <property type="nucleotide sequence ID" value="XM_032017134.1"/>
</dbReference>
<sequence length="189" mass="21098">MTDVESPPPLPPPPAGFPPPRPPVISRRPREIVQSDTDDFHRPQTLPDEVFPPTFHRSWCYRNSQITLASEESDAHSFRSIPGWMKFHYPHKMPNNTRAPLDSRPAIQAPQAISPSSWLKARILRRSQSMTASEEKGGRHSGSDNGDESASTEPPVPGPGGWKQTQVGHRMSCESADSLALEKQEPWHI</sequence>
<evidence type="ECO:0000313" key="3">
    <source>
        <dbReference type="Proteomes" id="UP000254866"/>
    </source>
</evidence>
<feature type="region of interest" description="Disordered" evidence="1">
    <location>
        <begin position="91"/>
        <end position="189"/>
    </location>
</feature>
<dbReference type="GeneID" id="43601360"/>
<keyword evidence="3" id="KW-1185">Reference proteome</keyword>
<feature type="compositionally biased region" description="Pro residues" evidence="1">
    <location>
        <begin position="1"/>
        <end position="23"/>
    </location>
</feature>
<dbReference type="AlphaFoldDB" id="A0A370TEF1"/>
<dbReference type="Proteomes" id="UP000254866">
    <property type="component" value="Unassembled WGS sequence"/>
</dbReference>
<dbReference type="OrthoDB" id="3557873at2759"/>
<proteinExistence type="predicted"/>